<dbReference type="RefSeq" id="WP_091501649.1">
    <property type="nucleotide sequence ID" value="NZ_FOLI01000001.1"/>
</dbReference>
<dbReference type="Gene3D" id="1.10.357.10">
    <property type="entry name" value="Tetracycline Repressor, domain 2"/>
    <property type="match status" value="1"/>
</dbReference>
<accession>A0A1I1EHJ2</accession>
<sequence>MDSHLIKNNTKSKIFSTLILFTKDKTIYTVTVAELTRKIGINRSTFYLYFTDISDAISQMEKLLIENIINVLKRTRTLHSDDAIELDMYKAITYSIDNNSDAFIALLGTNGDQQFANRLKQSIAPFIGPNGITKTTKNSDIPEDFAEDFIINSIFSIVLFWINHNAEMPYEKVAKIIYKTRRLSPLEIAGVN</sequence>
<dbReference type="PANTHER" id="PTHR43479:SF11">
    <property type="entry name" value="ACREF_ENVCD OPERON REPRESSOR-RELATED"/>
    <property type="match status" value="1"/>
</dbReference>
<dbReference type="SUPFAM" id="SSF46689">
    <property type="entry name" value="Homeodomain-like"/>
    <property type="match status" value="1"/>
</dbReference>
<reference evidence="4 5" key="1">
    <citation type="submission" date="2016-10" db="EMBL/GenBank/DDBJ databases">
        <authorList>
            <person name="de Groot N.N."/>
        </authorList>
    </citation>
    <scope>NUCLEOTIDE SEQUENCE [LARGE SCALE GENOMIC DNA]</scope>
    <source>
        <strain evidence="4 5">DSM 19113</strain>
    </source>
</reference>
<gene>
    <name evidence="4" type="ORF">SAMN05660453_0483</name>
</gene>
<dbReference type="OrthoDB" id="9810250at2"/>
<dbReference type="InterPro" id="IPR050624">
    <property type="entry name" value="HTH-type_Tx_Regulator"/>
</dbReference>
<dbReference type="AlphaFoldDB" id="A0A1I1EHJ2"/>
<organism evidence="4 5">
    <name type="scientific">Fructobacillus durionis</name>
    <dbReference type="NCBI Taxonomy" id="283737"/>
    <lineage>
        <taxon>Bacteria</taxon>
        <taxon>Bacillati</taxon>
        <taxon>Bacillota</taxon>
        <taxon>Bacilli</taxon>
        <taxon>Lactobacillales</taxon>
        <taxon>Lactobacillaceae</taxon>
        <taxon>Fructobacillus</taxon>
    </lineage>
</organism>
<proteinExistence type="predicted"/>
<dbReference type="STRING" id="283737.SAMN05660453_0483"/>
<feature type="DNA-binding region" description="H-T-H motif" evidence="2">
    <location>
        <begin position="31"/>
        <end position="50"/>
    </location>
</feature>
<evidence type="ECO:0000259" key="3">
    <source>
        <dbReference type="PROSITE" id="PS50977"/>
    </source>
</evidence>
<evidence type="ECO:0000313" key="5">
    <source>
        <dbReference type="Proteomes" id="UP000199376"/>
    </source>
</evidence>
<evidence type="ECO:0000256" key="1">
    <source>
        <dbReference type="ARBA" id="ARBA00023125"/>
    </source>
</evidence>
<dbReference type="InterPro" id="IPR009057">
    <property type="entry name" value="Homeodomain-like_sf"/>
</dbReference>
<dbReference type="Pfam" id="PF14278">
    <property type="entry name" value="TetR_C_8"/>
    <property type="match status" value="1"/>
</dbReference>
<feature type="domain" description="HTH tetR-type" evidence="3">
    <location>
        <begin position="8"/>
        <end position="68"/>
    </location>
</feature>
<evidence type="ECO:0000256" key="2">
    <source>
        <dbReference type="PROSITE-ProRule" id="PRU00335"/>
    </source>
</evidence>
<keyword evidence="1 2" id="KW-0238">DNA-binding</keyword>
<dbReference type="GO" id="GO:0003677">
    <property type="term" value="F:DNA binding"/>
    <property type="evidence" value="ECO:0007669"/>
    <property type="project" value="UniProtKB-UniRule"/>
</dbReference>
<dbReference type="PROSITE" id="PS50977">
    <property type="entry name" value="HTH_TETR_2"/>
    <property type="match status" value="1"/>
</dbReference>
<name>A0A1I1EHJ2_9LACO</name>
<protein>
    <submittedName>
        <fullName evidence="4">Transcriptional regulator, TetR family</fullName>
    </submittedName>
</protein>
<dbReference type="Proteomes" id="UP000199376">
    <property type="component" value="Unassembled WGS sequence"/>
</dbReference>
<evidence type="ECO:0000313" key="4">
    <source>
        <dbReference type="EMBL" id="SFB86615.1"/>
    </source>
</evidence>
<dbReference type="InterPro" id="IPR039532">
    <property type="entry name" value="TetR_C_Firmicutes"/>
</dbReference>
<dbReference type="PANTHER" id="PTHR43479">
    <property type="entry name" value="ACREF/ENVCD OPERON REPRESSOR-RELATED"/>
    <property type="match status" value="1"/>
</dbReference>
<dbReference type="InterPro" id="IPR001647">
    <property type="entry name" value="HTH_TetR"/>
</dbReference>
<keyword evidence="5" id="KW-1185">Reference proteome</keyword>
<dbReference type="EMBL" id="FOLI01000001">
    <property type="protein sequence ID" value="SFB86615.1"/>
    <property type="molecule type" value="Genomic_DNA"/>
</dbReference>